<accession>A0A5J4VFQ4</accession>
<organism evidence="1 2">
    <name type="scientific">Streblomastix strix</name>
    <dbReference type="NCBI Taxonomy" id="222440"/>
    <lineage>
        <taxon>Eukaryota</taxon>
        <taxon>Metamonada</taxon>
        <taxon>Preaxostyla</taxon>
        <taxon>Oxymonadida</taxon>
        <taxon>Streblomastigidae</taxon>
        <taxon>Streblomastix</taxon>
    </lineage>
</organism>
<name>A0A5J4VFQ4_9EUKA</name>
<gene>
    <name evidence="1" type="ORF">EZS28_023053</name>
</gene>
<dbReference type="AlphaFoldDB" id="A0A5J4VFQ4"/>
<sequence length="108" mass="12649">MEEDFRLQNVKQRVDSQTLQDDRHLRYYLNAEKRALDMHILYSVCLQLHKGLLTIATLSNIPKTRNQLYLSGDAIQDQYCAIYICENDTINSGESEREMLNANIELNR</sequence>
<comment type="caution">
    <text evidence="1">The sequence shown here is derived from an EMBL/GenBank/DDBJ whole genome shotgun (WGS) entry which is preliminary data.</text>
</comment>
<protein>
    <submittedName>
        <fullName evidence="1">Uncharacterized protein</fullName>
    </submittedName>
</protein>
<reference evidence="1 2" key="1">
    <citation type="submission" date="2019-03" db="EMBL/GenBank/DDBJ databases">
        <title>Single cell metagenomics reveals metabolic interactions within the superorganism composed of flagellate Streblomastix strix and complex community of Bacteroidetes bacteria on its surface.</title>
        <authorList>
            <person name="Treitli S.C."/>
            <person name="Kolisko M."/>
            <person name="Husnik F."/>
            <person name="Keeling P."/>
            <person name="Hampl V."/>
        </authorList>
    </citation>
    <scope>NUCLEOTIDE SEQUENCE [LARGE SCALE GENOMIC DNA]</scope>
    <source>
        <strain evidence="1">ST1C</strain>
    </source>
</reference>
<dbReference type="EMBL" id="SNRW01007331">
    <property type="protein sequence ID" value="KAA6381421.1"/>
    <property type="molecule type" value="Genomic_DNA"/>
</dbReference>
<proteinExistence type="predicted"/>
<evidence type="ECO:0000313" key="1">
    <source>
        <dbReference type="EMBL" id="KAA6381421.1"/>
    </source>
</evidence>
<dbReference type="Proteomes" id="UP000324800">
    <property type="component" value="Unassembled WGS sequence"/>
</dbReference>
<evidence type="ECO:0000313" key="2">
    <source>
        <dbReference type="Proteomes" id="UP000324800"/>
    </source>
</evidence>